<evidence type="ECO:0000313" key="2">
    <source>
        <dbReference type="EMBL" id="KAK6305341.1"/>
    </source>
</evidence>
<evidence type="ECO:0000256" key="1">
    <source>
        <dbReference type="SAM" id="MobiDB-lite"/>
    </source>
</evidence>
<proteinExistence type="predicted"/>
<keyword evidence="3" id="KW-1185">Reference proteome</keyword>
<organism evidence="2 3">
    <name type="scientific">Coregonus suidteri</name>
    <dbReference type="NCBI Taxonomy" id="861788"/>
    <lineage>
        <taxon>Eukaryota</taxon>
        <taxon>Metazoa</taxon>
        <taxon>Chordata</taxon>
        <taxon>Craniata</taxon>
        <taxon>Vertebrata</taxon>
        <taxon>Euteleostomi</taxon>
        <taxon>Actinopterygii</taxon>
        <taxon>Neopterygii</taxon>
        <taxon>Teleostei</taxon>
        <taxon>Protacanthopterygii</taxon>
        <taxon>Salmoniformes</taxon>
        <taxon>Salmonidae</taxon>
        <taxon>Coregoninae</taxon>
        <taxon>Coregonus</taxon>
    </lineage>
</organism>
<accession>A0AAN8LPJ4</accession>
<evidence type="ECO:0000313" key="3">
    <source>
        <dbReference type="Proteomes" id="UP001356427"/>
    </source>
</evidence>
<dbReference type="EMBL" id="JAGTTL010000022">
    <property type="protein sequence ID" value="KAK6305341.1"/>
    <property type="molecule type" value="Genomic_DNA"/>
</dbReference>
<dbReference type="AlphaFoldDB" id="A0AAN8LPJ4"/>
<reference evidence="2 3" key="1">
    <citation type="submission" date="2021-04" db="EMBL/GenBank/DDBJ databases">
        <authorList>
            <person name="De Guttry C."/>
            <person name="Zahm M."/>
            <person name="Klopp C."/>
            <person name="Cabau C."/>
            <person name="Louis A."/>
            <person name="Berthelot C."/>
            <person name="Parey E."/>
            <person name="Roest Crollius H."/>
            <person name="Montfort J."/>
            <person name="Robinson-Rechavi M."/>
            <person name="Bucao C."/>
            <person name="Bouchez O."/>
            <person name="Gislard M."/>
            <person name="Lluch J."/>
            <person name="Milhes M."/>
            <person name="Lampietro C."/>
            <person name="Lopez Roques C."/>
            <person name="Donnadieu C."/>
            <person name="Braasch I."/>
            <person name="Desvignes T."/>
            <person name="Postlethwait J."/>
            <person name="Bobe J."/>
            <person name="Wedekind C."/>
            <person name="Guiguen Y."/>
        </authorList>
    </citation>
    <scope>NUCLEOTIDE SEQUENCE [LARGE SCALE GENOMIC DNA]</scope>
    <source>
        <strain evidence="2">Cs_M1</strain>
        <tissue evidence="2">Blood</tissue>
    </source>
</reference>
<gene>
    <name evidence="2" type="ORF">J4Q44_G00241210</name>
</gene>
<protein>
    <submittedName>
        <fullName evidence="2">Uncharacterized protein</fullName>
    </submittedName>
</protein>
<name>A0AAN8LPJ4_9TELE</name>
<sequence>MVLMISKEMSRWLNRSTVSESEKMKILDVPVDPQCLFGLAVEMMQKRCEEKKSKGEALQLCLPRKTQPSAFPVPCRTFAQAAAGQPPSTFKVEIGDVPAVDSPQGTNSMSAGVTSHSQPE</sequence>
<dbReference type="Proteomes" id="UP001356427">
    <property type="component" value="Unassembled WGS sequence"/>
</dbReference>
<comment type="caution">
    <text evidence="2">The sequence shown here is derived from an EMBL/GenBank/DDBJ whole genome shotgun (WGS) entry which is preliminary data.</text>
</comment>
<feature type="compositionally biased region" description="Polar residues" evidence="1">
    <location>
        <begin position="103"/>
        <end position="120"/>
    </location>
</feature>
<feature type="region of interest" description="Disordered" evidence="1">
    <location>
        <begin position="96"/>
        <end position="120"/>
    </location>
</feature>